<evidence type="ECO:0000313" key="2">
    <source>
        <dbReference type="Proteomes" id="UP000729402"/>
    </source>
</evidence>
<reference evidence="1" key="2">
    <citation type="submission" date="2021-02" db="EMBL/GenBank/DDBJ databases">
        <authorList>
            <person name="Kimball J.A."/>
            <person name="Haas M.W."/>
            <person name="Macchietto M."/>
            <person name="Kono T."/>
            <person name="Duquette J."/>
            <person name="Shao M."/>
        </authorList>
    </citation>
    <scope>NUCLEOTIDE SEQUENCE</scope>
    <source>
        <tissue evidence="1">Fresh leaf tissue</tissue>
    </source>
</reference>
<dbReference type="OrthoDB" id="186625at2759"/>
<dbReference type="InterPro" id="IPR044590">
    <property type="entry name" value="CML48/49/50"/>
</dbReference>
<keyword evidence="2" id="KW-1185">Reference proteome</keyword>
<dbReference type="Proteomes" id="UP000729402">
    <property type="component" value="Unassembled WGS sequence"/>
</dbReference>
<dbReference type="EMBL" id="JAAALK010000082">
    <property type="protein sequence ID" value="KAG8083822.1"/>
    <property type="molecule type" value="Genomic_DNA"/>
</dbReference>
<dbReference type="PANTHER" id="PTHR46824">
    <property type="entry name" value="CALCIUM-BINDING PROTEIN CML48-RELATED"/>
    <property type="match status" value="1"/>
</dbReference>
<gene>
    <name evidence="1" type="ORF">GUJ93_ZPchr0010g8018</name>
</gene>
<organism evidence="1 2">
    <name type="scientific">Zizania palustris</name>
    <name type="common">Northern wild rice</name>
    <dbReference type="NCBI Taxonomy" id="103762"/>
    <lineage>
        <taxon>Eukaryota</taxon>
        <taxon>Viridiplantae</taxon>
        <taxon>Streptophyta</taxon>
        <taxon>Embryophyta</taxon>
        <taxon>Tracheophyta</taxon>
        <taxon>Spermatophyta</taxon>
        <taxon>Magnoliopsida</taxon>
        <taxon>Liliopsida</taxon>
        <taxon>Poales</taxon>
        <taxon>Poaceae</taxon>
        <taxon>BOP clade</taxon>
        <taxon>Oryzoideae</taxon>
        <taxon>Oryzeae</taxon>
        <taxon>Zizaniinae</taxon>
        <taxon>Zizania</taxon>
    </lineage>
</organism>
<dbReference type="AlphaFoldDB" id="A0A8J5VT49"/>
<sequence length="116" mass="12939">MHTLSYVGGAYPPSYPPPPPHMRMGLGPSVVIFPPGMHPDIERAFRAVDRDSIGSKYERELQDMLSSAFHHFIIRTVHLLMFLFNNPASYSPSRMASNCDLDSLFVGAICNFALRG</sequence>
<reference evidence="1" key="1">
    <citation type="journal article" date="2021" name="bioRxiv">
        <title>Whole Genome Assembly and Annotation of Northern Wild Rice, Zizania palustris L., Supports a Whole Genome Duplication in the Zizania Genus.</title>
        <authorList>
            <person name="Haas M."/>
            <person name="Kono T."/>
            <person name="Macchietto M."/>
            <person name="Millas R."/>
            <person name="McGilp L."/>
            <person name="Shao M."/>
            <person name="Duquette J."/>
            <person name="Hirsch C.N."/>
            <person name="Kimball J."/>
        </authorList>
    </citation>
    <scope>NUCLEOTIDE SEQUENCE</scope>
    <source>
        <tissue evidence="1">Fresh leaf tissue</tissue>
    </source>
</reference>
<dbReference type="PANTHER" id="PTHR46824:SF2">
    <property type="entry name" value="CALCIUM-BINDING PROTEIN CML48-RELATED"/>
    <property type="match status" value="1"/>
</dbReference>
<evidence type="ECO:0000313" key="1">
    <source>
        <dbReference type="EMBL" id="KAG8083822.1"/>
    </source>
</evidence>
<accession>A0A8J5VT49</accession>
<protein>
    <submittedName>
        <fullName evidence="1">Uncharacterized protein</fullName>
    </submittedName>
</protein>
<name>A0A8J5VT49_ZIZPA</name>
<comment type="caution">
    <text evidence="1">The sequence shown here is derived from an EMBL/GenBank/DDBJ whole genome shotgun (WGS) entry which is preliminary data.</text>
</comment>
<proteinExistence type="predicted"/>